<proteinExistence type="predicted"/>
<dbReference type="Pfam" id="PF04134">
    <property type="entry name" value="DCC1-like"/>
    <property type="match status" value="1"/>
</dbReference>
<name>A0A840PAE7_9ACTN</name>
<sequence>MTPLLVYDGDCGFCTRCVRFAERRVHTRARAIPWQAADLDALGVTRERAEHEVLWLAGGRVLGGALAVAELLVDAGPPWRALGRVIRSRPVRPLAAAVYRLVARNRHRMPGGTPACALPPAERPAAKGRD</sequence>
<evidence type="ECO:0000313" key="2">
    <source>
        <dbReference type="EMBL" id="MBB5134380.1"/>
    </source>
</evidence>
<dbReference type="EMBL" id="JACHGN010000008">
    <property type="protein sequence ID" value="MBB5134380.1"/>
    <property type="molecule type" value="Genomic_DNA"/>
</dbReference>
<dbReference type="RefSeq" id="WP_185051293.1">
    <property type="nucleotide sequence ID" value="NZ_BAABIX010000007.1"/>
</dbReference>
<keyword evidence="3" id="KW-1185">Reference proteome</keyword>
<comment type="caution">
    <text evidence="2">The sequence shown here is derived from an EMBL/GenBank/DDBJ whole genome shotgun (WGS) entry which is preliminary data.</text>
</comment>
<feature type="region of interest" description="Disordered" evidence="1">
    <location>
        <begin position="111"/>
        <end position="130"/>
    </location>
</feature>
<protein>
    <submittedName>
        <fullName evidence="2">Putative DCC family thiol-disulfide oxidoreductase YuxK</fullName>
    </submittedName>
</protein>
<accession>A0A840PAE7</accession>
<dbReference type="AlphaFoldDB" id="A0A840PAE7"/>
<dbReference type="GO" id="GO:0015035">
    <property type="term" value="F:protein-disulfide reductase activity"/>
    <property type="evidence" value="ECO:0007669"/>
    <property type="project" value="InterPro"/>
</dbReference>
<reference evidence="2 3" key="1">
    <citation type="submission" date="2020-08" db="EMBL/GenBank/DDBJ databases">
        <title>Genomic Encyclopedia of Type Strains, Phase IV (KMG-IV): sequencing the most valuable type-strain genomes for metagenomic binning, comparative biology and taxonomic classification.</title>
        <authorList>
            <person name="Goeker M."/>
        </authorList>
    </citation>
    <scope>NUCLEOTIDE SEQUENCE [LARGE SCALE GENOMIC DNA]</scope>
    <source>
        <strain evidence="2 3">DSM 45615</strain>
    </source>
</reference>
<evidence type="ECO:0000313" key="3">
    <source>
        <dbReference type="Proteomes" id="UP000578449"/>
    </source>
</evidence>
<evidence type="ECO:0000256" key="1">
    <source>
        <dbReference type="SAM" id="MobiDB-lite"/>
    </source>
</evidence>
<organism evidence="2 3">
    <name type="scientific">Thermocatellispora tengchongensis</name>
    <dbReference type="NCBI Taxonomy" id="1073253"/>
    <lineage>
        <taxon>Bacteria</taxon>
        <taxon>Bacillati</taxon>
        <taxon>Actinomycetota</taxon>
        <taxon>Actinomycetes</taxon>
        <taxon>Streptosporangiales</taxon>
        <taxon>Streptosporangiaceae</taxon>
        <taxon>Thermocatellispora</taxon>
    </lineage>
</organism>
<dbReference type="InterPro" id="IPR007263">
    <property type="entry name" value="DCC1-like"/>
</dbReference>
<dbReference type="Proteomes" id="UP000578449">
    <property type="component" value="Unassembled WGS sequence"/>
</dbReference>
<gene>
    <name evidence="2" type="ORF">HNP84_004112</name>
</gene>